<comment type="caution">
    <text evidence="2">The sequence shown here is derived from an EMBL/GenBank/DDBJ whole genome shotgun (WGS) entry which is preliminary data.</text>
</comment>
<feature type="compositionally biased region" description="Basic residues" evidence="1">
    <location>
        <begin position="16"/>
        <end position="48"/>
    </location>
</feature>
<protein>
    <submittedName>
        <fullName evidence="2">Uncharacterized protein</fullName>
    </submittedName>
</protein>
<dbReference type="AlphaFoldDB" id="X1C9J8"/>
<gene>
    <name evidence="2" type="ORF">S01H4_46132</name>
</gene>
<evidence type="ECO:0000313" key="2">
    <source>
        <dbReference type="EMBL" id="GAH04102.1"/>
    </source>
</evidence>
<evidence type="ECO:0000256" key="1">
    <source>
        <dbReference type="SAM" id="MobiDB-lite"/>
    </source>
</evidence>
<feature type="non-terminal residue" evidence="2">
    <location>
        <position position="1"/>
    </location>
</feature>
<name>X1C9J8_9ZZZZ</name>
<sequence>LQARGPDRGAGSTGKTVRRAAPRKAACRKTTTKRRKTTITRARKRGLTRKQIAAGFGGKAAQRRLKG</sequence>
<dbReference type="EMBL" id="BART01025750">
    <property type="protein sequence ID" value="GAH04102.1"/>
    <property type="molecule type" value="Genomic_DNA"/>
</dbReference>
<reference evidence="2" key="1">
    <citation type="journal article" date="2014" name="Front. Microbiol.">
        <title>High frequency of phylogenetically diverse reductive dehalogenase-homologous genes in deep subseafloor sedimentary metagenomes.</title>
        <authorList>
            <person name="Kawai M."/>
            <person name="Futagami T."/>
            <person name="Toyoda A."/>
            <person name="Takaki Y."/>
            <person name="Nishi S."/>
            <person name="Hori S."/>
            <person name="Arai W."/>
            <person name="Tsubouchi T."/>
            <person name="Morono Y."/>
            <person name="Uchiyama I."/>
            <person name="Ito T."/>
            <person name="Fujiyama A."/>
            <person name="Inagaki F."/>
            <person name="Takami H."/>
        </authorList>
    </citation>
    <scope>NUCLEOTIDE SEQUENCE</scope>
    <source>
        <strain evidence="2">Expedition CK06-06</strain>
    </source>
</reference>
<accession>X1C9J8</accession>
<feature type="region of interest" description="Disordered" evidence="1">
    <location>
        <begin position="1"/>
        <end position="67"/>
    </location>
</feature>
<proteinExistence type="predicted"/>
<organism evidence="2">
    <name type="scientific">marine sediment metagenome</name>
    <dbReference type="NCBI Taxonomy" id="412755"/>
    <lineage>
        <taxon>unclassified sequences</taxon>
        <taxon>metagenomes</taxon>
        <taxon>ecological metagenomes</taxon>
    </lineage>
</organism>